<protein>
    <submittedName>
        <fullName evidence="12">Cyclic pyranopterin phosphate synthase</fullName>
    </submittedName>
</protein>
<keyword evidence="5" id="KW-0547">Nucleotide-binding</keyword>
<dbReference type="Pfam" id="PF04055">
    <property type="entry name" value="Radical_SAM"/>
    <property type="match status" value="1"/>
</dbReference>
<dbReference type="EMBL" id="LXSL01000012">
    <property type="protein sequence ID" value="OAM30833.1"/>
    <property type="molecule type" value="Genomic_DNA"/>
</dbReference>
<keyword evidence="3" id="KW-0949">S-adenosyl-L-methionine</keyword>
<feature type="domain" description="Radical SAM core" evidence="11">
    <location>
        <begin position="10"/>
        <end position="234"/>
    </location>
</feature>
<dbReference type="SFLD" id="SFLDG01067">
    <property type="entry name" value="SPASM/twitch_domain_containing"/>
    <property type="match status" value="1"/>
</dbReference>
<evidence type="ECO:0000256" key="7">
    <source>
        <dbReference type="ARBA" id="ARBA00023014"/>
    </source>
</evidence>
<dbReference type="CDD" id="cd01335">
    <property type="entry name" value="Radical_SAM"/>
    <property type="match status" value="1"/>
</dbReference>
<keyword evidence="9" id="KW-0501">Molybdenum cofactor biosynthesis</keyword>
<evidence type="ECO:0000256" key="8">
    <source>
        <dbReference type="ARBA" id="ARBA00023134"/>
    </source>
</evidence>
<dbReference type="SUPFAM" id="SSF102114">
    <property type="entry name" value="Radical SAM enzymes"/>
    <property type="match status" value="1"/>
</dbReference>
<sequence length="328" mass="36752">MTAQPPLTDPYRRRLSYLRLSVTDLCNYRCTYCLPNGYQGKAKPDELSLPEIQTLVNVFAAAGTRKIRLTGGEPTLRRDLADIIAACKANPLIENVALTTNAFRLAQLFPAYRAAGLDKINISVDSFDPDTFFQITGKRECANILRALDDILDSGFYGVKVNTLLLRRYAGRTLQDALAFVRARPVTLRFIELMQTGDNGAFFNSQHLSAAEIERGLQEQGWQLAPRQPHAGPAREYFHRDFAGSIGFIAPYSQDFCKSCNRLRVTAQGKMHLCLFGGIAYDLRPFLRAGDEHGLRQYLHQTIAEKPEHHYLHDKKVGLITNLSMTGG</sequence>
<dbReference type="InterPro" id="IPR040064">
    <property type="entry name" value="MoaA-like"/>
</dbReference>
<evidence type="ECO:0000256" key="6">
    <source>
        <dbReference type="ARBA" id="ARBA00023004"/>
    </source>
</evidence>
<dbReference type="CDD" id="cd21117">
    <property type="entry name" value="Twitch_MoaA"/>
    <property type="match status" value="1"/>
</dbReference>
<dbReference type="InterPro" id="IPR013483">
    <property type="entry name" value="MoaA"/>
</dbReference>
<dbReference type="GO" id="GO:0061799">
    <property type="term" value="F:cyclic pyranopterin monophosphate synthase activity"/>
    <property type="evidence" value="ECO:0007669"/>
    <property type="project" value="TreeGrafter"/>
</dbReference>
<dbReference type="GO" id="GO:0006777">
    <property type="term" value="P:Mo-molybdopterin cofactor biosynthetic process"/>
    <property type="evidence" value="ECO:0007669"/>
    <property type="project" value="UniProtKB-KW"/>
</dbReference>
<dbReference type="STRING" id="1795827.A7P95_02190"/>
<dbReference type="SFLD" id="SFLDG01383">
    <property type="entry name" value="cyclic_pyranopterin_phosphate"/>
    <property type="match status" value="1"/>
</dbReference>
<keyword evidence="6" id="KW-0408">Iron</keyword>
<dbReference type="NCBIfam" id="TIGR02666">
    <property type="entry name" value="moaA"/>
    <property type="match status" value="1"/>
</dbReference>
<dbReference type="InterPro" id="IPR010505">
    <property type="entry name" value="MoaA_twitch"/>
</dbReference>
<evidence type="ECO:0000256" key="4">
    <source>
        <dbReference type="ARBA" id="ARBA00022723"/>
    </source>
</evidence>
<organism evidence="12 13">
    <name type="scientific">Eikenella longinqua</name>
    <dbReference type="NCBI Taxonomy" id="1795827"/>
    <lineage>
        <taxon>Bacteria</taxon>
        <taxon>Pseudomonadati</taxon>
        <taxon>Pseudomonadota</taxon>
        <taxon>Betaproteobacteria</taxon>
        <taxon>Neisseriales</taxon>
        <taxon>Neisseriaceae</taxon>
        <taxon>Eikenella</taxon>
    </lineage>
</organism>
<dbReference type="GO" id="GO:0061798">
    <property type="term" value="F:GTP 3',8'-cyclase activity"/>
    <property type="evidence" value="ECO:0007669"/>
    <property type="project" value="TreeGrafter"/>
</dbReference>
<keyword evidence="13" id="KW-1185">Reference proteome</keyword>
<evidence type="ECO:0000256" key="3">
    <source>
        <dbReference type="ARBA" id="ARBA00022691"/>
    </source>
</evidence>
<evidence type="ECO:0000256" key="2">
    <source>
        <dbReference type="ARBA" id="ARBA00022485"/>
    </source>
</evidence>
<dbReference type="InterPro" id="IPR013785">
    <property type="entry name" value="Aldolase_TIM"/>
</dbReference>
<evidence type="ECO:0000256" key="1">
    <source>
        <dbReference type="ARBA" id="ARBA00001966"/>
    </source>
</evidence>
<proteinExistence type="predicted"/>
<keyword evidence="2" id="KW-0004">4Fe-4S</keyword>
<keyword evidence="10" id="KW-0456">Lyase</keyword>
<evidence type="ECO:0000256" key="10">
    <source>
        <dbReference type="ARBA" id="ARBA00023239"/>
    </source>
</evidence>
<dbReference type="PANTHER" id="PTHR22960">
    <property type="entry name" value="MOLYBDOPTERIN COFACTOR SYNTHESIS PROTEIN A"/>
    <property type="match status" value="1"/>
</dbReference>
<dbReference type="InterPro" id="IPR058240">
    <property type="entry name" value="rSAM_sf"/>
</dbReference>
<dbReference type="Pfam" id="PF06463">
    <property type="entry name" value="Mob_synth_C"/>
    <property type="match status" value="1"/>
</dbReference>
<name>A0A1A9S141_9NEIS</name>
<dbReference type="AlphaFoldDB" id="A0A1A9S141"/>
<dbReference type="Gene3D" id="3.20.20.70">
    <property type="entry name" value="Aldolase class I"/>
    <property type="match status" value="1"/>
</dbReference>
<evidence type="ECO:0000259" key="11">
    <source>
        <dbReference type="PROSITE" id="PS51918"/>
    </source>
</evidence>
<dbReference type="InterPro" id="IPR007197">
    <property type="entry name" value="rSAM"/>
</dbReference>
<reference evidence="13" key="1">
    <citation type="submission" date="2016-05" db="EMBL/GenBank/DDBJ databases">
        <title>Draft genome of Corynebacterium afermentans subsp. afermentans LCDC 88199T.</title>
        <authorList>
            <person name="Bernier A.-M."/>
            <person name="Bernard K."/>
        </authorList>
    </citation>
    <scope>NUCLEOTIDE SEQUENCE [LARGE SCALE GENOMIC DNA]</scope>
    <source>
        <strain evidence="13">NML02-A-017</strain>
    </source>
</reference>
<evidence type="ECO:0000313" key="13">
    <source>
        <dbReference type="Proteomes" id="UP000077885"/>
    </source>
</evidence>
<dbReference type="InterPro" id="IPR050105">
    <property type="entry name" value="MoCo_biosynth_MoaA/MoaC"/>
</dbReference>
<dbReference type="GO" id="GO:0051539">
    <property type="term" value="F:4 iron, 4 sulfur cluster binding"/>
    <property type="evidence" value="ECO:0007669"/>
    <property type="project" value="UniProtKB-KW"/>
</dbReference>
<dbReference type="SFLD" id="SFLDS00029">
    <property type="entry name" value="Radical_SAM"/>
    <property type="match status" value="1"/>
</dbReference>
<dbReference type="RefSeq" id="WP_067590492.1">
    <property type="nucleotide sequence ID" value="NZ_LXSL01000012.1"/>
</dbReference>
<dbReference type="OrthoDB" id="9763993at2"/>
<keyword evidence="7" id="KW-0411">Iron-sulfur</keyword>
<dbReference type="SFLD" id="SFLDG01386">
    <property type="entry name" value="main_SPASM_domain-containing"/>
    <property type="match status" value="1"/>
</dbReference>
<comment type="cofactor">
    <cofactor evidence="1">
        <name>[4Fe-4S] cluster</name>
        <dbReference type="ChEBI" id="CHEBI:49883"/>
    </cofactor>
</comment>
<accession>A0A1A9S141</accession>
<dbReference type="Proteomes" id="UP000077885">
    <property type="component" value="Unassembled WGS sequence"/>
</dbReference>
<comment type="caution">
    <text evidence="12">The sequence shown here is derived from an EMBL/GenBank/DDBJ whole genome shotgun (WGS) entry which is preliminary data.</text>
</comment>
<evidence type="ECO:0000256" key="9">
    <source>
        <dbReference type="ARBA" id="ARBA00023150"/>
    </source>
</evidence>
<gene>
    <name evidence="12" type="ORF">A7P95_02190</name>
</gene>
<dbReference type="PROSITE" id="PS51918">
    <property type="entry name" value="RADICAL_SAM"/>
    <property type="match status" value="1"/>
</dbReference>
<keyword evidence="8" id="KW-0342">GTP-binding</keyword>
<dbReference type="GO" id="GO:0046872">
    <property type="term" value="F:metal ion binding"/>
    <property type="evidence" value="ECO:0007669"/>
    <property type="project" value="UniProtKB-KW"/>
</dbReference>
<evidence type="ECO:0000313" key="12">
    <source>
        <dbReference type="EMBL" id="OAM30833.1"/>
    </source>
</evidence>
<dbReference type="SMART" id="SM00729">
    <property type="entry name" value="Elp3"/>
    <property type="match status" value="1"/>
</dbReference>
<dbReference type="PANTHER" id="PTHR22960:SF28">
    <property type="entry name" value="GTP 3',8-CYCLASE"/>
    <property type="match status" value="1"/>
</dbReference>
<keyword evidence="4" id="KW-0479">Metal-binding</keyword>
<dbReference type="GO" id="GO:0005525">
    <property type="term" value="F:GTP binding"/>
    <property type="evidence" value="ECO:0007669"/>
    <property type="project" value="UniProtKB-KW"/>
</dbReference>
<dbReference type="InterPro" id="IPR006638">
    <property type="entry name" value="Elp3/MiaA/NifB-like_rSAM"/>
</dbReference>
<evidence type="ECO:0000256" key="5">
    <source>
        <dbReference type="ARBA" id="ARBA00022741"/>
    </source>
</evidence>